<protein>
    <submittedName>
        <fullName evidence="2">Uncharacterized protein</fullName>
    </submittedName>
</protein>
<dbReference type="EMBL" id="KZ819324">
    <property type="protein sequence ID" value="PWN21979.1"/>
    <property type="molecule type" value="Genomic_DNA"/>
</dbReference>
<gene>
    <name evidence="2" type="ORF">BCV69DRAFT_161565</name>
</gene>
<dbReference type="AlphaFoldDB" id="A0A316U9Z4"/>
<dbReference type="RefSeq" id="XP_025349139.1">
    <property type="nucleotide sequence ID" value="XM_025489424.1"/>
</dbReference>
<accession>A0A316U9Z4</accession>
<proteinExistence type="predicted"/>
<evidence type="ECO:0000313" key="3">
    <source>
        <dbReference type="Proteomes" id="UP000245942"/>
    </source>
</evidence>
<evidence type="ECO:0000313" key="2">
    <source>
        <dbReference type="EMBL" id="PWN21979.1"/>
    </source>
</evidence>
<reference evidence="2 3" key="1">
    <citation type="journal article" date="2018" name="Mol. Biol. Evol.">
        <title>Broad Genomic Sampling Reveals a Smut Pathogenic Ancestry of the Fungal Clade Ustilaginomycotina.</title>
        <authorList>
            <person name="Kijpornyongpan T."/>
            <person name="Mondo S.J."/>
            <person name="Barry K."/>
            <person name="Sandor L."/>
            <person name="Lee J."/>
            <person name="Lipzen A."/>
            <person name="Pangilinan J."/>
            <person name="LaButti K."/>
            <person name="Hainaut M."/>
            <person name="Henrissat B."/>
            <person name="Grigoriev I.V."/>
            <person name="Spatafora J.W."/>
            <person name="Aime M.C."/>
        </authorList>
    </citation>
    <scope>NUCLEOTIDE SEQUENCE [LARGE SCALE GENOMIC DNA]</scope>
    <source>
        <strain evidence="2 3">MCA 4718</strain>
    </source>
</reference>
<dbReference type="Proteomes" id="UP000245942">
    <property type="component" value="Unassembled WGS sequence"/>
</dbReference>
<dbReference type="GeneID" id="37011158"/>
<feature type="region of interest" description="Disordered" evidence="1">
    <location>
        <begin position="32"/>
        <end position="92"/>
    </location>
</feature>
<keyword evidence="3" id="KW-1185">Reference proteome</keyword>
<dbReference type="OrthoDB" id="2545226at2759"/>
<organism evidence="2 3">
    <name type="scientific">Pseudomicrostroma glucosiphilum</name>
    <dbReference type="NCBI Taxonomy" id="1684307"/>
    <lineage>
        <taxon>Eukaryota</taxon>
        <taxon>Fungi</taxon>
        <taxon>Dikarya</taxon>
        <taxon>Basidiomycota</taxon>
        <taxon>Ustilaginomycotina</taxon>
        <taxon>Exobasidiomycetes</taxon>
        <taxon>Microstromatales</taxon>
        <taxon>Microstromatales incertae sedis</taxon>
        <taxon>Pseudomicrostroma</taxon>
    </lineage>
</organism>
<sequence>MASLASSSSKWLVCAPPKLVAPVHRPLAATGRVQVRLASSTPARTPPPARPSPVAGPKGNTPRPAPATPRSPSSPSSAPPPPNGSQPLVLYEGPPQQRPAVSWFLFGSFSTIGLITGYNVSQHLAWPLWSRTEAELVEPRKRYVAGLLVASMSIATASLFKYVASKSITRITLFEPPGRAPMLKIVTATRPIFPRGFFRRAVRPYISEGHSQKEFTAPLENVLRRHGSAVAQGWVNERTGGVERRSITIDIGGDAYLLEGSGANQPVREGMSRVGYAITHFTWRFIRGSPSAPYFWSRQAFDELIPQVSVEARKKKAK</sequence>
<evidence type="ECO:0000256" key="1">
    <source>
        <dbReference type="SAM" id="MobiDB-lite"/>
    </source>
</evidence>
<name>A0A316U9Z4_9BASI</name>